<evidence type="ECO:0000259" key="5">
    <source>
        <dbReference type="Pfam" id="PF08393"/>
    </source>
</evidence>
<dbReference type="PANTHER" id="PTHR45703:SF36">
    <property type="entry name" value="DYNEIN HEAVY CHAIN, CYTOPLASMIC"/>
    <property type="match status" value="1"/>
</dbReference>
<dbReference type="InterPro" id="IPR013602">
    <property type="entry name" value="Dynein_heavy_linker"/>
</dbReference>
<dbReference type="FunFam" id="1.20.140.100:FF:000008">
    <property type="entry name" value="Dynein heavy chain domain 1"/>
    <property type="match status" value="1"/>
</dbReference>
<dbReference type="Pfam" id="PF12781">
    <property type="entry name" value="AAA_9"/>
    <property type="match status" value="1"/>
</dbReference>
<dbReference type="Proteomes" id="UP001652622">
    <property type="component" value="Unplaced"/>
</dbReference>
<evidence type="ECO:0000259" key="6">
    <source>
        <dbReference type="Pfam" id="PF12774"/>
    </source>
</evidence>
<feature type="region of interest" description="Disordered" evidence="2">
    <location>
        <begin position="1521"/>
        <end position="1565"/>
    </location>
</feature>
<feature type="chain" id="PRO_5028314480" evidence="3">
    <location>
        <begin position="18"/>
        <end position="3621"/>
    </location>
</feature>
<evidence type="ECO:0000256" key="3">
    <source>
        <dbReference type="SAM" id="SignalP"/>
    </source>
</evidence>
<dbReference type="InterPro" id="IPR042228">
    <property type="entry name" value="Dynein_linker_3"/>
</dbReference>
<dbReference type="PANTHER" id="PTHR45703">
    <property type="entry name" value="DYNEIN HEAVY CHAIN"/>
    <property type="match status" value="1"/>
</dbReference>
<dbReference type="InterPro" id="IPR035699">
    <property type="entry name" value="AAA_6"/>
</dbReference>
<dbReference type="Gene3D" id="1.20.140.100">
    <property type="entry name" value="Dynein heavy chain, N-terminal domain 2"/>
    <property type="match status" value="1"/>
</dbReference>
<dbReference type="InterPro" id="IPR041228">
    <property type="entry name" value="Dynein_C"/>
</dbReference>
<evidence type="ECO:0000313" key="11">
    <source>
        <dbReference type="RefSeq" id="XP_034282246.1"/>
    </source>
</evidence>
<dbReference type="Gene3D" id="3.40.50.300">
    <property type="entry name" value="P-loop containing nucleotide triphosphate hydrolases"/>
    <property type="match status" value="4"/>
</dbReference>
<reference evidence="11" key="1">
    <citation type="submission" date="2025-08" db="UniProtKB">
        <authorList>
            <consortium name="RefSeq"/>
        </authorList>
    </citation>
    <scope>IDENTIFICATION</scope>
    <source>
        <tissue evidence="11">Blood</tissue>
    </source>
</reference>
<evidence type="ECO:0000256" key="2">
    <source>
        <dbReference type="SAM" id="MobiDB-lite"/>
    </source>
</evidence>
<dbReference type="InterPro" id="IPR042222">
    <property type="entry name" value="Dynein_2_N"/>
</dbReference>
<evidence type="ECO:0000259" key="7">
    <source>
        <dbReference type="Pfam" id="PF12777"/>
    </source>
</evidence>
<feature type="domain" description="Dynein heavy chain hydrolytic ATP-binding dynein motor region" evidence="6">
    <location>
        <begin position="1575"/>
        <end position="1644"/>
    </location>
</feature>
<dbReference type="GO" id="GO:0005524">
    <property type="term" value="F:ATP binding"/>
    <property type="evidence" value="ECO:0007669"/>
    <property type="project" value="InterPro"/>
</dbReference>
<dbReference type="RefSeq" id="XP_034282246.1">
    <property type="nucleotide sequence ID" value="XM_034426355.2"/>
</dbReference>
<feature type="domain" description="Dynein heavy chain region D6 P-loop" evidence="4">
    <location>
        <begin position="3016"/>
        <end position="3111"/>
    </location>
</feature>
<dbReference type="Gene3D" id="1.20.920.20">
    <property type="match status" value="1"/>
</dbReference>
<dbReference type="Pfam" id="PF08393">
    <property type="entry name" value="DHC_N2"/>
    <property type="match status" value="1"/>
</dbReference>
<dbReference type="InterPro" id="IPR026983">
    <property type="entry name" value="DHC"/>
</dbReference>
<keyword evidence="3" id="KW-0732">Signal</keyword>
<feature type="signal peptide" evidence="3">
    <location>
        <begin position="1"/>
        <end position="17"/>
    </location>
</feature>
<dbReference type="Pfam" id="PF18199">
    <property type="entry name" value="Dynein_C"/>
    <property type="match status" value="1"/>
</dbReference>
<organism evidence="10 11">
    <name type="scientific">Pantherophis guttatus</name>
    <name type="common">Corn snake</name>
    <name type="synonym">Elaphe guttata</name>
    <dbReference type="NCBI Taxonomy" id="94885"/>
    <lineage>
        <taxon>Eukaryota</taxon>
        <taxon>Metazoa</taxon>
        <taxon>Chordata</taxon>
        <taxon>Craniata</taxon>
        <taxon>Vertebrata</taxon>
        <taxon>Euteleostomi</taxon>
        <taxon>Lepidosauria</taxon>
        <taxon>Squamata</taxon>
        <taxon>Bifurcata</taxon>
        <taxon>Unidentata</taxon>
        <taxon>Episquamata</taxon>
        <taxon>Toxicofera</taxon>
        <taxon>Serpentes</taxon>
        <taxon>Colubroidea</taxon>
        <taxon>Colubridae</taxon>
        <taxon>Colubrinae</taxon>
        <taxon>Pantherophis</taxon>
    </lineage>
</organism>
<feature type="coiled-coil region" evidence="1">
    <location>
        <begin position="2107"/>
        <end position="2176"/>
    </location>
</feature>
<name>A0A6P9CSI5_PANGU</name>
<evidence type="ECO:0000259" key="8">
    <source>
        <dbReference type="Pfam" id="PF12781"/>
    </source>
</evidence>
<dbReference type="GO" id="GO:0045505">
    <property type="term" value="F:dynein intermediate chain binding"/>
    <property type="evidence" value="ECO:0007669"/>
    <property type="project" value="InterPro"/>
</dbReference>
<feature type="domain" description="Dynein heavy chain C-terminal" evidence="9">
    <location>
        <begin position="3344"/>
        <end position="3616"/>
    </location>
</feature>
<keyword evidence="10" id="KW-1185">Reference proteome</keyword>
<dbReference type="Gene3D" id="1.20.58.1120">
    <property type="match status" value="1"/>
</dbReference>
<evidence type="ECO:0000259" key="9">
    <source>
        <dbReference type="Pfam" id="PF18199"/>
    </source>
</evidence>
<feature type="coiled-coil region" evidence="1">
    <location>
        <begin position="2328"/>
        <end position="2362"/>
    </location>
</feature>
<dbReference type="Gene3D" id="3.20.180.20">
    <property type="entry name" value="Dynein heavy chain, N-terminal domain 2"/>
    <property type="match status" value="1"/>
</dbReference>
<dbReference type="GO" id="GO:0007018">
    <property type="term" value="P:microtubule-based movement"/>
    <property type="evidence" value="ECO:0007669"/>
    <property type="project" value="InterPro"/>
</dbReference>
<evidence type="ECO:0000259" key="4">
    <source>
        <dbReference type="Pfam" id="PF03028"/>
    </source>
</evidence>
<dbReference type="Pfam" id="PF12777">
    <property type="entry name" value="MT"/>
    <property type="match status" value="1"/>
</dbReference>
<dbReference type="InterPro" id="IPR027417">
    <property type="entry name" value="P-loop_NTPase"/>
</dbReference>
<feature type="domain" description="Dynein heavy chain ATP-binding dynein motor region" evidence="8">
    <location>
        <begin position="2483"/>
        <end position="2730"/>
    </location>
</feature>
<dbReference type="Gene3D" id="1.20.1270.280">
    <property type="match status" value="1"/>
</dbReference>
<accession>A0A6P9CSI5</accession>
<dbReference type="Gene3D" id="3.10.490.20">
    <property type="match status" value="1"/>
</dbReference>
<dbReference type="Gene3D" id="1.10.8.720">
    <property type="entry name" value="Region D6 of dynein motor"/>
    <property type="match status" value="1"/>
</dbReference>
<evidence type="ECO:0000256" key="1">
    <source>
        <dbReference type="SAM" id="Coils"/>
    </source>
</evidence>
<evidence type="ECO:0000313" key="10">
    <source>
        <dbReference type="Proteomes" id="UP001652622"/>
    </source>
</evidence>
<dbReference type="GO" id="GO:0008569">
    <property type="term" value="F:minus-end-directed microtubule motor activity"/>
    <property type="evidence" value="ECO:0007669"/>
    <property type="project" value="InterPro"/>
</dbReference>
<dbReference type="Pfam" id="PF12774">
    <property type="entry name" value="AAA_6"/>
    <property type="match status" value="2"/>
</dbReference>
<dbReference type="InterPro" id="IPR043160">
    <property type="entry name" value="Dynein_C_barrel"/>
</dbReference>
<dbReference type="InterPro" id="IPR035706">
    <property type="entry name" value="AAA_9"/>
</dbReference>
<protein>
    <submittedName>
        <fullName evidence="11">Dynein heavy chain domain-containing protein 1 isoform X7</fullName>
    </submittedName>
</protein>
<dbReference type="CTD" id="144132"/>
<dbReference type="GeneID" id="117670861"/>
<keyword evidence="1" id="KW-0175">Coiled coil</keyword>
<feature type="domain" description="Dynein heavy chain linker" evidence="5">
    <location>
        <begin position="769"/>
        <end position="1220"/>
    </location>
</feature>
<feature type="domain" description="Dynein heavy chain hydrolytic ATP-binding dynein motor region" evidence="6">
    <location>
        <begin position="1399"/>
        <end position="1511"/>
    </location>
</feature>
<feature type="domain" description="Dynein heavy chain coiled coil stalk" evidence="7">
    <location>
        <begin position="2128"/>
        <end position="2419"/>
    </location>
</feature>
<dbReference type="InterPro" id="IPR004273">
    <property type="entry name" value="Dynein_heavy_D6_P-loop"/>
</dbReference>
<dbReference type="InterPro" id="IPR042219">
    <property type="entry name" value="AAA_lid_11_sf"/>
</dbReference>
<dbReference type="InterPro" id="IPR024743">
    <property type="entry name" value="Dynein_HC_stalk"/>
</dbReference>
<dbReference type="Pfam" id="PF03028">
    <property type="entry name" value="Dynein_heavy"/>
    <property type="match status" value="1"/>
</dbReference>
<gene>
    <name evidence="11" type="primary">DNHD1</name>
</gene>
<dbReference type="GO" id="GO:0030286">
    <property type="term" value="C:dynein complex"/>
    <property type="evidence" value="ECO:0007669"/>
    <property type="project" value="InterPro"/>
</dbReference>
<sequence length="3621" mass="405993">MLPLALAAALPVDFACAARPALESAVVASPAPAPAAAAPADRQAPMSGLQVAEVLSGRYHAGEIRFFYLNTAQNRHFRPYDLVTVPGYLIKPQHYVFSPFGVLCVHPEEGSEALSLGDWHREARLWQLMQYIPFFRLFLVHKAFTRWYFNVKHLQYLKRREKLSLQLLQAVPHFGAALLHISRLLQELQAVHWLPMGTSRCYNFVELKRSLAQMNSNADGFLHRFLSLCTSILELVRDDTYKMVHGLQMEVQGYKLYITKESPYQQRLQFERLQCRLREAESWLQKLGALALLVNFLICQTLISVMHQEVSAFVNCTMQADGSARKAVLRVQLVFSADNQLVVFPSSGDLEDCLLGALQTMVETVLETTQVKSEKAEAQAGPRTRTPEAEPPPSQAAGDMANPASGGDQMSRLREQLQQMSVTVLCGDEAQLVHRLDLKACSGLQVVGHRLRAEYPLMSREQLETDLHSDSIIQKSTAKLRDLFMAGLAETQLLCREYSWLGHIYQYVHSWSDGQLESMKGLPAEEYVNQILKLRTWAVQVQKVPQVVITFNRFFLVDCGGILQDILPLLASIDEDILTLLLSETTKRSEQFIAELASVLQLYMNIGTDIFTIAKCSQKLEHYQGQMIELQEYVDYVRALNEVIQQCYRPLSSSEESLENMLLDTWDAFVYQQREVSDFIISRRLSIIAELSSSLQEATRELQELLTTVTLGRFQDPSQNPCVMEDELMRLLQRFQAVVGRVTDLCHSQRILTGGRTDLSLLTRQQEVIEIHIRVWQLFRIVSEQIKEWKCLAFVKFSAPLALEKTEEWQKEGASLECSLPSHHRVIQACLSAIGNFQKYLPLLLKLGSHFLKLSCWKEIFAVMGAKCPMNMQFTLGQLLSYPLLEYSDAIFRVYAHEKSRHYARDTLLRLQRAWAEKQFRLVNFILNVPYQEPQPERFRRPTSGRQRAAKLEYISKDSGTFVLSDTTELKAAVEHSILILQNMILSPFSSDILEEAKSWASTLRTFESLLYAWVSFQQKWVFLNIVLYEMNITLPSAELDSRFQRLDGHFREVMRLTCNDPLVLSSVQLGPGSSRDSRFIGATLQAAFREGSADLQGLIRALDYVLEATRMGFPRLFFLSNEELVAMLSTANETADASAWSQRCFPGVCQLDLLLPPTSQNLDAVSAELPLVQVVGLLGSHSEKLKLCSAVPLGRKATQWLCVMEHHMKESVFNQLQECVTQRLALRPQLDLAFERRPGPTELPLHLVAECWAGLGNTFPTQCVLLAEEALWRVALEEAFLNRRQRKGLELRLSLKLEAVVHYIRNYRSVHTWNPEQDHLGMLLEALIIVTIQQRDVTSQLLKREEASVHHFEWARHLKYSVHLLPEKARAAGLPLSCSWVGSPPGCWAEVLDRRFPYDYEFLGTSLQLLGSPLLDRTFLGLLLALEEFCCGGLLGRPDVGKSHTVRGLAHFLGRHLVTLHCTRQMSISCLSRHLCGAVHSGALLLLESVERLEPAVLSAFSHRLVDLQRMCLNFQDGGRGTTSGQPSAVFPPASPGSESSESSEEDEAQPAGLPELGTDDAEPYQPRVLGNILFGGRLLRVRETYGCVVTLESLPEQLHLALRPLAVLPPDLTRLAEVILLAAGFREATRLAEKLCAFLELERMLNPGPHFSSPTLIRKVIGTAIDILFAPTPWQDPLPSRAKPSPRTAFFLGLEEEPAVVKALCHSPLLTGPEGPRLHNMCELLHEVFPNASLSPSEQLPPRLQSALVAQLQEDKLQPDPDLLLAAGQLSQAMQGATGILLLGPSGSGKTTTWRTLSKAQSRLAASDATPGMQGSSACEKAAFRPVSTVCLWPNALSVSEFVGNLEGSLWQDGVFSRILQRAATSAAACGTGEVSSQQWLVLDGAACQEWLEPISLLFSARPFFSLPNGQRLRAPKNLRFLFEMLDASEMPPSVCTHCALLHLEGSRLWQVLLSSAFAPAQHKYSLSLETLSTLHGLAKELFPATMAFLQQHCCPALLPHAHPQHPLAQGVQETTAFARIFQALLKHYMRRDQLKPRPAVKVATEISSWTPPSLKAHSLDEVPTHHPLLAQSIFVFAYIWGFGSHLQTRMKLALQKMSEVSKKQQEHTRDVRVLQQKLVKIKQQMTQSQKEVEREQEVLKQQELECRKFEARIDILTKKRDALEKKKEMAMKKVSQDYKAALAALRVQDIEELRSYRQPPALVVQVTDPLCLMFQVEPGWESAKLLLNREDFHQDLVFYPKETLSMELFRALGQVVSHEGLSVAAIQNASQAAAALYQWICSVYWYQWALHEWQPAMLQLQSCEDQINAEKVSLGDRRLHSEYLRDTTQARIRELRQKQEHQEKLLQQLTQSLQAKEEASTVESSVAEHLASWTAMAKDLECQQITVHGDALLCSAVISYLGPFSPPRRKELLEKWQAVCEGSRVLLGPCDVSWLLQKELPCPGQASSGQPLLPVQKPLKVASLLSSAQQQRLWDRLHKPKDAESRLVAIIIHSSIHLRTHRWPLLVDPDKQAQTWLLMTSSLEEEESQAQALSDLVPDMVEQGGGDEIPEDNLEILSLTSPDLEQSLKDAIKFGNPVLLTDFEKDIPWCSALQQLMEKESFWGCPEGKIFFPASEEDGVEAECLPIPPSFFLYLCTELPLKSLAAEADHSLLKRLNLIDLSLSQGALEDRLLGEVLHVERPEILKNQQILYLGILQLEGKLEATEEELMDLISQPQQSLLEEENFMPIVRLLQTQIQALHATHKHMVSQHQDQAVLCGRYRPVACLAVGLHEALQQVGRLHPLYRFPTEFCVNCVRQALISAKRQEASKQESLEARLLELSRIVLWQLLTQALPCLQEAHRPLYFFLGAVTMLRVAGDVSPLEWLAFAQGLQDPAAKALLLPSGPGPVCPDWLSAEAWEECALLENLPGFHGLLASLAEKAVQWQEYFSLPSTVVGPALCPSHVHLSPFQRAILWRILCPRAMCQVISDLTTCLLGWSFTEKMAAVNPYSYSRANKPIILVTAPAGSQVSFTHPLLWIQQMAAQRGRRGRVVVISFGTPDASRRVQRTLSFCTKKGKWLVLDNCQLLKSWDPEVLLQLELVLTTPAGLSKGGPLDIHPKFRLWLITTLDAPDSVPGPVHRSATTFFCEMPLELKGILAHTHQWLQGQVQNLDTEKRLSLLVLHGVLLYRQNYAPWTQAASYLWSHGEVLAGLKALEKLSWMTDPSEEAQLQLAGTILYGGHVLDEGDAQAVESLCQQCLAPTSHLLPGSGLQRLLAAVIGHTSPGLFEDEASAATQGRIQQLPSPMDPTWVGLCGSLQTQMLAGRSQALLSALKASQGLWPRWTCQLPTTLEQLVKQGLEVVQELQKQLEQCGWEVGARGRPPPGQLRPKPRPLQRFLLEEAGAFLAVLEQVGRDLACTQQCLQGLPCSSPRCIALLQALQRQQLPRHWLSYIPTGPESLQAWLRTLQRRGELLCRYLHSIGGEPVVCYQLAAFQQPQRLFLALLQETARAEKQELESFRLYQQVLPSLLPPSIAPEKGLYLGGLEVYHAAWNAHSGHLQESLSAQACQLPPVWVQASQEPWAAASAPKYQCPVYLGTPQAALDLRSQRVVMHLPLPSKISPELCTQQRVHAISILQ</sequence>
<proteinExistence type="predicted"/>
<dbReference type="GO" id="GO:0051959">
    <property type="term" value="F:dynein light intermediate chain binding"/>
    <property type="evidence" value="ECO:0007669"/>
    <property type="project" value="InterPro"/>
</dbReference>
<feature type="region of interest" description="Disordered" evidence="2">
    <location>
        <begin position="370"/>
        <end position="409"/>
    </location>
</feature>
<dbReference type="SUPFAM" id="SSF52540">
    <property type="entry name" value="P-loop containing nucleoside triphosphate hydrolases"/>
    <property type="match status" value="2"/>
</dbReference>